<evidence type="ECO:0000313" key="6">
    <source>
        <dbReference type="Proteomes" id="UP000789342"/>
    </source>
</evidence>
<feature type="compositionally biased region" description="Low complexity" evidence="4">
    <location>
        <begin position="279"/>
        <end position="290"/>
    </location>
</feature>
<comment type="subcellular location">
    <subcellularLocation>
        <location evidence="1 3">Nucleus</location>
    </subcellularLocation>
</comment>
<dbReference type="InterPro" id="IPR003822">
    <property type="entry name" value="PAH"/>
</dbReference>
<dbReference type="SUPFAM" id="SSF47762">
    <property type="entry name" value="PAH2 domain"/>
    <property type="match status" value="1"/>
</dbReference>
<evidence type="ECO:0000256" key="1">
    <source>
        <dbReference type="ARBA" id="ARBA00004123"/>
    </source>
</evidence>
<reference evidence="5" key="1">
    <citation type="submission" date="2021-06" db="EMBL/GenBank/DDBJ databases">
        <authorList>
            <person name="Kallberg Y."/>
            <person name="Tangrot J."/>
            <person name="Rosling A."/>
        </authorList>
    </citation>
    <scope>NUCLEOTIDE SEQUENCE</scope>
    <source>
        <strain evidence="5">CL551</strain>
    </source>
</reference>
<dbReference type="AlphaFoldDB" id="A0A9N9ABD0"/>
<dbReference type="OrthoDB" id="10608343at2759"/>
<evidence type="ECO:0000256" key="3">
    <source>
        <dbReference type="PROSITE-ProRule" id="PRU00810"/>
    </source>
</evidence>
<comment type="caution">
    <text evidence="5">The sequence shown here is derived from an EMBL/GenBank/DDBJ whole genome shotgun (WGS) entry which is preliminary data.</text>
</comment>
<dbReference type="Proteomes" id="UP000789342">
    <property type="component" value="Unassembled WGS sequence"/>
</dbReference>
<gene>
    <name evidence="5" type="ORF">AMORRO_LOCUS4290</name>
</gene>
<keyword evidence="6" id="KW-1185">Reference proteome</keyword>
<dbReference type="EMBL" id="CAJVPV010002291">
    <property type="protein sequence ID" value="CAG8522814.1"/>
    <property type="molecule type" value="Genomic_DNA"/>
</dbReference>
<name>A0A9N9ABD0_9GLOM</name>
<keyword evidence="2 3" id="KW-0539">Nucleus</keyword>
<organism evidence="5 6">
    <name type="scientific">Acaulospora morrowiae</name>
    <dbReference type="NCBI Taxonomy" id="94023"/>
    <lineage>
        <taxon>Eukaryota</taxon>
        <taxon>Fungi</taxon>
        <taxon>Fungi incertae sedis</taxon>
        <taxon>Mucoromycota</taxon>
        <taxon>Glomeromycotina</taxon>
        <taxon>Glomeromycetes</taxon>
        <taxon>Diversisporales</taxon>
        <taxon>Acaulosporaceae</taxon>
        <taxon>Acaulospora</taxon>
    </lineage>
</organism>
<accession>A0A9N9ABD0</accession>
<dbReference type="InterPro" id="IPR036600">
    <property type="entry name" value="PAH_sf"/>
</dbReference>
<protein>
    <submittedName>
        <fullName evidence="5">7298_t:CDS:1</fullName>
    </submittedName>
</protein>
<evidence type="ECO:0000256" key="2">
    <source>
        <dbReference type="ARBA" id="ARBA00023242"/>
    </source>
</evidence>
<feature type="compositionally biased region" description="Basic and acidic residues" evidence="4">
    <location>
        <begin position="191"/>
        <end position="210"/>
    </location>
</feature>
<proteinExistence type="predicted"/>
<evidence type="ECO:0000313" key="5">
    <source>
        <dbReference type="EMBL" id="CAG8522814.1"/>
    </source>
</evidence>
<feature type="region of interest" description="Disordered" evidence="4">
    <location>
        <begin position="276"/>
        <end position="344"/>
    </location>
</feature>
<evidence type="ECO:0000256" key="4">
    <source>
        <dbReference type="SAM" id="MobiDB-lite"/>
    </source>
</evidence>
<feature type="region of interest" description="Disordered" evidence="4">
    <location>
        <begin position="185"/>
        <end position="210"/>
    </location>
</feature>
<sequence length="344" mass="38820">MSDNIQITQPNLNDAFKYVSQIKQLFKDEPSNYDYFVSSLSSCLQAKIDERTLVLRMENLFQSYPEMRNEFYWYCSPGWNAHRGDENIENKHEGSNDISGEVPIINYHNNSQIILKKEGDITCCENSSNNCVRCIITKSPVKNSIILQELGSDDDTYKTPVTTLTFTPTSPSANIVTHLADQVTNEQDQIDENRPRIPAKRQSDSFKHIRDPLVREFSNLSDSAQSPNNSPINNNNNIVINAGTSYPSFCKYTGDNSTTEIDHIQQSFDSMSHIAQKELSSPQNSQLSSSVDTESLNDKDSWQPPKQTAVETSMSPNEATPAGQRLRRSTRTRKPSQKALESGY</sequence>
<dbReference type="GO" id="GO:0006355">
    <property type="term" value="P:regulation of DNA-templated transcription"/>
    <property type="evidence" value="ECO:0007669"/>
    <property type="project" value="InterPro"/>
</dbReference>
<dbReference type="Gene3D" id="1.20.1160.11">
    <property type="entry name" value="Paired amphipathic helix"/>
    <property type="match status" value="1"/>
</dbReference>
<dbReference type="GO" id="GO:0005634">
    <property type="term" value="C:nucleus"/>
    <property type="evidence" value="ECO:0007669"/>
    <property type="project" value="UniProtKB-SubCell"/>
</dbReference>
<feature type="compositionally biased region" description="Polar residues" evidence="4">
    <location>
        <begin position="304"/>
        <end position="318"/>
    </location>
</feature>
<dbReference type="PROSITE" id="PS51477">
    <property type="entry name" value="PAH"/>
    <property type="match status" value="1"/>
</dbReference>
<feature type="compositionally biased region" description="Basic residues" evidence="4">
    <location>
        <begin position="325"/>
        <end position="336"/>
    </location>
</feature>